<proteinExistence type="predicted"/>
<protein>
    <submittedName>
        <fullName evidence="2">DUF4252 domain-containing protein</fullName>
    </submittedName>
</protein>
<keyword evidence="3" id="KW-1185">Reference proteome</keyword>
<dbReference type="InterPro" id="IPR025348">
    <property type="entry name" value="DUF4252"/>
</dbReference>
<reference evidence="2" key="1">
    <citation type="submission" date="2021-01" db="EMBL/GenBank/DDBJ databases">
        <title>Marivirga aurantiaca sp. nov., isolated from intertidal surface sediments.</title>
        <authorList>
            <person name="Zhang M."/>
        </authorList>
    </citation>
    <scope>NUCLEOTIDE SEQUENCE</scope>
    <source>
        <strain evidence="2">S37H4</strain>
    </source>
</reference>
<gene>
    <name evidence="2" type="ORF">JKA74_13300</name>
</gene>
<evidence type="ECO:0000256" key="1">
    <source>
        <dbReference type="SAM" id="MobiDB-lite"/>
    </source>
</evidence>
<accession>A0A934WZD5</accession>
<dbReference type="PROSITE" id="PS51257">
    <property type="entry name" value="PROKAR_LIPOPROTEIN"/>
    <property type="match status" value="1"/>
</dbReference>
<comment type="caution">
    <text evidence="2">The sequence shown here is derived from an EMBL/GenBank/DDBJ whole genome shotgun (WGS) entry which is preliminary data.</text>
</comment>
<sequence length="201" mass="23028">MSLRLPVSIIILLFSLIGCQSKVENPMEKIEEEKIHSLSLHLYPSTIRMVNIANDPNFHEVTKNVKKAHYLQINLDSEEKTSAYEAWKNEQSFSDWEEMLSARMNGSLVNIYTPQGEEDYFFASIESNDVVSLVWLEGKVDLAKATQLMQTGIDLGPVTDFLTDKKETEEQREKMKALRKQMNEGEAMPEVDSLEIDQPNK</sequence>
<evidence type="ECO:0000313" key="2">
    <source>
        <dbReference type="EMBL" id="MBK6266013.1"/>
    </source>
</evidence>
<organism evidence="2 3">
    <name type="scientific">Marivirga aurantiaca</name>
    <dbReference type="NCBI Taxonomy" id="2802615"/>
    <lineage>
        <taxon>Bacteria</taxon>
        <taxon>Pseudomonadati</taxon>
        <taxon>Bacteroidota</taxon>
        <taxon>Cytophagia</taxon>
        <taxon>Cytophagales</taxon>
        <taxon>Marivirgaceae</taxon>
        <taxon>Marivirga</taxon>
    </lineage>
</organism>
<dbReference type="Proteomes" id="UP000611723">
    <property type="component" value="Unassembled WGS sequence"/>
</dbReference>
<name>A0A934WZD5_9BACT</name>
<dbReference type="Pfam" id="PF14060">
    <property type="entry name" value="DUF4252"/>
    <property type="match status" value="1"/>
</dbReference>
<evidence type="ECO:0000313" key="3">
    <source>
        <dbReference type="Proteomes" id="UP000611723"/>
    </source>
</evidence>
<dbReference type="EMBL" id="JAEQBW010000006">
    <property type="protein sequence ID" value="MBK6266013.1"/>
    <property type="molecule type" value="Genomic_DNA"/>
</dbReference>
<dbReference type="AlphaFoldDB" id="A0A934WZD5"/>
<feature type="region of interest" description="Disordered" evidence="1">
    <location>
        <begin position="179"/>
        <end position="201"/>
    </location>
</feature>